<reference evidence="1" key="1">
    <citation type="journal article" date="2015" name="Nature">
        <title>Complex archaea that bridge the gap between prokaryotes and eukaryotes.</title>
        <authorList>
            <person name="Spang A."/>
            <person name="Saw J.H."/>
            <person name="Jorgensen S.L."/>
            <person name="Zaremba-Niedzwiedzka K."/>
            <person name="Martijn J."/>
            <person name="Lind A.E."/>
            <person name="van Eijk R."/>
            <person name="Schleper C."/>
            <person name="Guy L."/>
            <person name="Ettema T.J."/>
        </authorList>
    </citation>
    <scope>NUCLEOTIDE SEQUENCE</scope>
</reference>
<protein>
    <submittedName>
        <fullName evidence="1">Uncharacterized protein</fullName>
    </submittedName>
</protein>
<name>A0A0F9BSU8_9ZZZZ</name>
<dbReference type="EMBL" id="LAZR01039451">
    <property type="protein sequence ID" value="KKL16977.1"/>
    <property type="molecule type" value="Genomic_DNA"/>
</dbReference>
<evidence type="ECO:0000313" key="1">
    <source>
        <dbReference type="EMBL" id="KKL16977.1"/>
    </source>
</evidence>
<sequence>MPIDDLGEFDPAFAGFKIRNGQICTPNGYCYPPGYLYSIPLRQQLIAELQRELETPRQLLL</sequence>
<proteinExistence type="predicted"/>
<comment type="caution">
    <text evidence="1">The sequence shown here is derived from an EMBL/GenBank/DDBJ whole genome shotgun (WGS) entry which is preliminary data.</text>
</comment>
<organism evidence="1">
    <name type="scientific">marine sediment metagenome</name>
    <dbReference type="NCBI Taxonomy" id="412755"/>
    <lineage>
        <taxon>unclassified sequences</taxon>
        <taxon>metagenomes</taxon>
        <taxon>ecological metagenomes</taxon>
    </lineage>
</organism>
<accession>A0A0F9BSU8</accession>
<dbReference type="AlphaFoldDB" id="A0A0F9BSU8"/>
<gene>
    <name evidence="1" type="ORF">LCGC14_2490160</name>
</gene>